<dbReference type="InterPro" id="IPR036397">
    <property type="entry name" value="RNaseH_sf"/>
</dbReference>
<accession>A0AA36AHZ6</accession>
<evidence type="ECO:0000313" key="3">
    <source>
        <dbReference type="Proteomes" id="UP001162480"/>
    </source>
</evidence>
<evidence type="ECO:0000313" key="2">
    <source>
        <dbReference type="EMBL" id="CAI9715721.1"/>
    </source>
</evidence>
<feature type="compositionally biased region" description="Polar residues" evidence="1">
    <location>
        <begin position="19"/>
        <end position="36"/>
    </location>
</feature>
<sequence>MSGNRTLHHATQAGEPSHGCQTISATTSPLTSGHLTRQTAAPLDYHMWDTVERETNKTCYNTKDELKARIMAAFTNLNKETVQKSCRRFESRLEAIVEANGDFIE</sequence>
<dbReference type="EMBL" id="OX597814">
    <property type="protein sequence ID" value="CAI9715721.1"/>
    <property type="molecule type" value="Genomic_DNA"/>
</dbReference>
<feature type="region of interest" description="Disordered" evidence="1">
    <location>
        <begin position="1"/>
        <end position="36"/>
    </location>
</feature>
<evidence type="ECO:0000256" key="1">
    <source>
        <dbReference type="SAM" id="MobiDB-lite"/>
    </source>
</evidence>
<gene>
    <name evidence="2" type="ORF">OCTVUL_1B014150</name>
</gene>
<dbReference type="Gene3D" id="3.30.420.10">
    <property type="entry name" value="Ribonuclease H-like superfamily/Ribonuclease H"/>
    <property type="match status" value="1"/>
</dbReference>
<organism evidence="2 3">
    <name type="scientific">Octopus vulgaris</name>
    <name type="common">Common octopus</name>
    <dbReference type="NCBI Taxonomy" id="6645"/>
    <lineage>
        <taxon>Eukaryota</taxon>
        <taxon>Metazoa</taxon>
        <taxon>Spiralia</taxon>
        <taxon>Lophotrochozoa</taxon>
        <taxon>Mollusca</taxon>
        <taxon>Cephalopoda</taxon>
        <taxon>Coleoidea</taxon>
        <taxon>Octopodiformes</taxon>
        <taxon>Octopoda</taxon>
        <taxon>Incirrata</taxon>
        <taxon>Octopodidae</taxon>
        <taxon>Octopus</taxon>
    </lineage>
</organism>
<dbReference type="AlphaFoldDB" id="A0AA36AHZ6"/>
<dbReference type="Proteomes" id="UP001162480">
    <property type="component" value="Chromosome 1"/>
</dbReference>
<protein>
    <submittedName>
        <fullName evidence="2">Uncharacterized protein</fullName>
    </submittedName>
</protein>
<proteinExistence type="predicted"/>
<reference evidence="2" key="1">
    <citation type="submission" date="2023-08" db="EMBL/GenBank/DDBJ databases">
        <authorList>
            <person name="Alioto T."/>
            <person name="Alioto T."/>
            <person name="Gomez Garrido J."/>
        </authorList>
    </citation>
    <scope>NUCLEOTIDE SEQUENCE</scope>
</reference>
<keyword evidence="3" id="KW-1185">Reference proteome</keyword>
<name>A0AA36AHZ6_OCTVU</name>
<dbReference type="GO" id="GO:0003676">
    <property type="term" value="F:nucleic acid binding"/>
    <property type="evidence" value="ECO:0007669"/>
    <property type="project" value="InterPro"/>
</dbReference>